<name>A0AAV4Q7A5_9ARAC</name>
<gene>
    <name evidence="2" type="ORF">CDAR_99241</name>
</gene>
<proteinExistence type="predicted"/>
<keyword evidence="3" id="KW-1185">Reference proteome</keyword>
<evidence type="ECO:0000256" key="1">
    <source>
        <dbReference type="SAM" id="MobiDB-lite"/>
    </source>
</evidence>
<feature type="region of interest" description="Disordered" evidence="1">
    <location>
        <begin position="1"/>
        <end position="32"/>
    </location>
</feature>
<accession>A0AAV4Q7A5</accession>
<evidence type="ECO:0000313" key="2">
    <source>
        <dbReference type="EMBL" id="GIY03273.1"/>
    </source>
</evidence>
<dbReference type="AlphaFoldDB" id="A0AAV4Q7A5"/>
<evidence type="ECO:0000313" key="3">
    <source>
        <dbReference type="Proteomes" id="UP001054837"/>
    </source>
</evidence>
<dbReference type="EMBL" id="BPLQ01003787">
    <property type="protein sequence ID" value="GIY03273.1"/>
    <property type="molecule type" value="Genomic_DNA"/>
</dbReference>
<protein>
    <submittedName>
        <fullName evidence="2">Uncharacterized protein</fullName>
    </submittedName>
</protein>
<organism evidence="2 3">
    <name type="scientific">Caerostris darwini</name>
    <dbReference type="NCBI Taxonomy" id="1538125"/>
    <lineage>
        <taxon>Eukaryota</taxon>
        <taxon>Metazoa</taxon>
        <taxon>Ecdysozoa</taxon>
        <taxon>Arthropoda</taxon>
        <taxon>Chelicerata</taxon>
        <taxon>Arachnida</taxon>
        <taxon>Araneae</taxon>
        <taxon>Araneomorphae</taxon>
        <taxon>Entelegynae</taxon>
        <taxon>Araneoidea</taxon>
        <taxon>Araneidae</taxon>
        <taxon>Caerostris</taxon>
    </lineage>
</organism>
<comment type="caution">
    <text evidence="2">The sequence shown here is derived from an EMBL/GenBank/DDBJ whole genome shotgun (WGS) entry which is preliminary data.</text>
</comment>
<dbReference type="Proteomes" id="UP001054837">
    <property type="component" value="Unassembled WGS sequence"/>
</dbReference>
<sequence>MGPLGGGSIHHEEGCLPGPPLPPPEVSFDPRLGLSQQRSGARYLRLQLRVNMASRINWHLYHLKPRKEKTPKLSPPKAFSAINYAYSEWRESLVQKSSEHIIKDA</sequence>
<reference evidence="2 3" key="1">
    <citation type="submission" date="2021-06" db="EMBL/GenBank/DDBJ databases">
        <title>Caerostris darwini draft genome.</title>
        <authorList>
            <person name="Kono N."/>
            <person name="Arakawa K."/>
        </authorList>
    </citation>
    <scope>NUCLEOTIDE SEQUENCE [LARGE SCALE GENOMIC DNA]</scope>
</reference>